<dbReference type="GO" id="GO:0007165">
    <property type="term" value="P:signal transduction"/>
    <property type="evidence" value="ECO:0007669"/>
    <property type="project" value="TreeGrafter"/>
</dbReference>
<gene>
    <name evidence="6" type="ORF">F2P81_011203</name>
</gene>
<dbReference type="SUPFAM" id="SSF52540">
    <property type="entry name" value="P-loop containing nucleoside triphosphate hydrolases"/>
    <property type="match status" value="1"/>
</dbReference>
<dbReference type="Pfam" id="PF00625">
    <property type="entry name" value="Guanylate_kin"/>
    <property type="match status" value="1"/>
</dbReference>
<dbReference type="Gene3D" id="3.30.63.10">
    <property type="entry name" value="Guanylate Kinase phosphate binding domain"/>
    <property type="match status" value="1"/>
</dbReference>
<protein>
    <recommendedName>
        <fullName evidence="5">Guanylate kinase-like domain-containing protein</fullName>
    </recommendedName>
</protein>
<dbReference type="EMBL" id="VEVO01000010">
    <property type="protein sequence ID" value="KAF0035891.1"/>
    <property type="molecule type" value="Genomic_DNA"/>
</dbReference>
<name>A0A6A4SXX6_SCOMX</name>
<dbReference type="InterPro" id="IPR008145">
    <property type="entry name" value="GK/Ca_channel_bsu"/>
</dbReference>
<dbReference type="InterPro" id="IPR027417">
    <property type="entry name" value="P-loop_NTPase"/>
</dbReference>
<dbReference type="PANTHER" id="PTHR10316:SF10">
    <property type="entry name" value="MEMBRANE-ASSOCIATED GUANYLATE KINASE, WW AND PDZ DOMAIN-CONTAINING PROTEIN 3"/>
    <property type="match status" value="1"/>
</dbReference>
<dbReference type="GO" id="GO:0005886">
    <property type="term" value="C:plasma membrane"/>
    <property type="evidence" value="ECO:0007669"/>
    <property type="project" value="UniProtKB-SubCell"/>
</dbReference>
<dbReference type="PANTHER" id="PTHR10316">
    <property type="entry name" value="MEMBRANE ASSOCIATED GUANYLATE KINASE-RELATED"/>
    <property type="match status" value="1"/>
</dbReference>
<keyword evidence="3" id="KW-0472">Membrane</keyword>
<evidence type="ECO:0000313" key="6">
    <source>
        <dbReference type="EMBL" id="KAF0035891.1"/>
    </source>
</evidence>
<evidence type="ECO:0000256" key="3">
    <source>
        <dbReference type="ARBA" id="ARBA00023136"/>
    </source>
</evidence>
<evidence type="ECO:0000313" key="7">
    <source>
        <dbReference type="Proteomes" id="UP000438429"/>
    </source>
</evidence>
<evidence type="ECO:0000256" key="1">
    <source>
        <dbReference type="ARBA" id="ARBA00004202"/>
    </source>
</evidence>
<evidence type="ECO:0000259" key="5">
    <source>
        <dbReference type="PROSITE" id="PS50052"/>
    </source>
</evidence>
<keyword evidence="2" id="KW-1003">Cell membrane</keyword>
<accession>A0A6A4SXX6</accession>
<feature type="domain" description="Guanylate kinase-like" evidence="5">
    <location>
        <begin position="76"/>
        <end position="152"/>
    </location>
</feature>
<reference evidence="6 7" key="1">
    <citation type="submission" date="2019-06" db="EMBL/GenBank/DDBJ databases">
        <title>Draft genomes of female and male turbot (Scophthalmus maximus).</title>
        <authorList>
            <person name="Xu H."/>
            <person name="Xu X.-W."/>
            <person name="Shao C."/>
            <person name="Chen S."/>
        </authorList>
    </citation>
    <scope>NUCLEOTIDE SEQUENCE [LARGE SCALE GENOMIC DNA]</scope>
    <source>
        <strain evidence="6">Ysfricsl-2016a</strain>
        <tissue evidence="6">Blood</tissue>
    </source>
</reference>
<dbReference type="AlphaFoldDB" id="A0A6A4SXX6"/>
<dbReference type="InterPro" id="IPR020590">
    <property type="entry name" value="Guanylate_kinase_CS"/>
</dbReference>
<dbReference type="GO" id="GO:0005911">
    <property type="term" value="C:cell-cell junction"/>
    <property type="evidence" value="ECO:0007669"/>
    <property type="project" value="TreeGrafter"/>
</dbReference>
<comment type="caution">
    <text evidence="6">The sequence shown here is derived from an EMBL/GenBank/DDBJ whole genome shotgun (WGS) entry which is preliminary data.</text>
</comment>
<dbReference type="GO" id="GO:0005737">
    <property type="term" value="C:cytoplasm"/>
    <property type="evidence" value="ECO:0007669"/>
    <property type="project" value="TreeGrafter"/>
</dbReference>
<sequence>MSYCWHRYLILQRMDFNLFNTKKMVLSCALVYNNCNFPSREGKNKPMSSPQQVHENAALGLKSRVNKGKVLNTDLRHYLSLQFQKGSLDHKLQQVIRDNLYLRTIPCTTRQPREGEVPGVDYNFISVGEFRELDESGLLLESGTYDGNYYGTPKPPAEPSPVQPDLVDQVLFDEEFDSEVQRKRTTSVSKMDRKDSAAPEEEEEEERSPMVNGLAGERRRRLVFSSEVLTFE</sequence>
<dbReference type="Proteomes" id="UP000438429">
    <property type="component" value="Unassembled WGS sequence"/>
</dbReference>
<proteinExistence type="predicted"/>
<evidence type="ECO:0000256" key="4">
    <source>
        <dbReference type="SAM" id="MobiDB-lite"/>
    </source>
</evidence>
<dbReference type="InterPro" id="IPR008144">
    <property type="entry name" value="Guanylate_kin-like_dom"/>
</dbReference>
<dbReference type="FunFam" id="3.30.63.10:FF:000003">
    <property type="entry name" value="Membrane-associated guanylate kinase, WW and PDZ domain-containing protein 3 isoform 1"/>
    <property type="match status" value="1"/>
</dbReference>
<evidence type="ECO:0000256" key="2">
    <source>
        <dbReference type="ARBA" id="ARBA00022475"/>
    </source>
</evidence>
<organism evidence="6 7">
    <name type="scientific">Scophthalmus maximus</name>
    <name type="common">Turbot</name>
    <name type="synonym">Psetta maxima</name>
    <dbReference type="NCBI Taxonomy" id="52904"/>
    <lineage>
        <taxon>Eukaryota</taxon>
        <taxon>Metazoa</taxon>
        <taxon>Chordata</taxon>
        <taxon>Craniata</taxon>
        <taxon>Vertebrata</taxon>
        <taxon>Euteleostomi</taxon>
        <taxon>Actinopterygii</taxon>
        <taxon>Neopterygii</taxon>
        <taxon>Teleostei</taxon>
        <taxon>Neoteleostei</taxon>
        <taxon>Acanthomorphata</taxon>
        <taxon>Carangaria</taxon>
        <taxon>Pleuronectiformes</taxon>
        <taxon>Pleuronectoidei</taxon>
        <taxon>Scophthalmidae</taxon>
        <taxon>Scophthalmus</taxon>
    </lineage>
</organism>
<feature type="region of interest" description="Disordered" evidence="4">
    <location>
        <begin position="173"/>
        <end position="216"/>
    </location>
</feature>
<dbReference type="PROSITE" id="PS50052">
    <property type="entry name" value="GUANYLATE_KINASE_2"/>
    <property type="match status" value="1"/>
</dbReference>
<dbReference type="PROSITE" id="PS00856">
    <property type="entry name" value="GUANYLATE_KINASE_1"/>
    <property type="match status" value="1"/>
</dbReference>
<dbReference type="SMART" id="SM00072">
    <property type="entry name" value="GuKc"/>
    <property type="match status" value="1"/>
</dbReference>
<comment type="subcellular location">
    <subcellularLocation>
        <location evidence="1">Cell membrane</location>
        <topology evidence="1">Peripheral membrane protein</topology>
    </subcellularLocation>
</comment>